<evidence type="ECO:0000313" key="2">
    <source>
        <dbReference type="EMBL" id="KAF7163549.1"/>
    </source>
</evidence>
<organism evidence="1 3">
    <name type="scientific">Aspergillus hiratsukae</name>
    <dbReference type="NCBI Taxonomy" id="1194566"/>
    <lineage>
        <taxon>Eukaryota</taxon>
        <taxon>Fungi</taxon>
        <taxon>Dikarya</taxon>
        <taxon>Ascomycota</taxon>
        <taxon>Pezizomycotina</taxon>
        <taxon>Eurotiomycetes</taxon>
        <taxon>Eurotiomycetidae</taxon>
        <taxon>Eurotiales</taxon>
        <taxon>Aspergillaceae</taxon>
        <taxon>Aspergillus</taxon>
        <taxon>Aspergillus subgen. Fumigati</taxon>
    </lineage>
</organism>
<evidence type="ECO:0000313" key="1">
    <source>
        <dbReference type="EMBL" id="KAF7122853.1"/>
    </source>
</evidence>
<proteinExistence type="predicted"/>
<dbReference type="Proteomes" id="UP000630445">
    <property type="component" value="Unassembled WGS sequence"/>
</dbReference>
<dbReference type="AlphaFoldDB" id="A0A8H6PB28"/>
<dbReference type="Gene3D" id="3.40.50.300">
    <property type="entry name" value="P-loop containing nucleotide triphosphate hydrolases"/>
    <property type="match status" value="1"/>
</dbReference>
<reference evidence="1" key="1">
    <citation type="submission" date="2020-06" db="EMBL/GenBank/DDBJ databases">
        <title>Draft genome sequences of strains closely related to Aspergillus parafelis and Aspergillus hiratsukae.</title>
        <authorList>
            <person name="Dos Santos R.A.C."/>
            <person name="Rivero-Menendez O."/>
            <person name="Steenwyk J.L."/>
            <person name="Mead M.E."/>
            <person name="Goldman G.H."/>
            <person name="Alastruey-Izquierdo A."/>
            <person name="Rokas A."/>
        </authorList>
    </citation>
    <scope>NUCLEOTIDE SEQUENCE</scope>
    <source>
        <strain evidence="1">CNM-CM5793</strain>
        <strain evidence="2">CNM-CM6106</strain>
    </source>
</reference>
<comment type="caution">
    <text evidence="1">The sequence shown here is derived from an EMBL/GenBank/DDBJ whole genome shotgun (WGS) entry which is preliminary data.</text>
</comment>
<dbReference type="EMBL" id="JACBAD010002004">
    <property type="protein sequence ID" value="KAF7122853.1"/>
    <property type="molecule type" value="Genomic_DNA"/>
</dbReference>
<dbReference type="InterPro" id="IPR027417">
    <property type="entry name" value="P-loop_NTPase"/>
</dbReference>
<sequence>MEAFGPSNTKDAGHMKDLAIFVVAFTLIAELLAKEPAVSRLRLLGDPNRLNVDLSRAQAGMYIITGWKQLSTPD</sequence>
<keyword evidence="3" id="KW-1185">Reference proteome</keyword>
<protein>
    <submittedName>
        <fullName evidence="1">Uncharacterized protein</fullName>
    </submittedName>
</protein>
<gene>
    <name evidence="1" type="ORF">CNMCM5793_000963</name>
    <name evidence="2" type="ORF">CNMCM6106_000453</name>
</gene>
<name>A0A8H6PB28_9EURO</name>
<accession>A0A8H6PB28</accession>
<dbReference type="Proteomes" id="UP000662466">
    <property type="component" value="Unassembled WGS sequence"/>
</dbReference>
<dbReference type="EMBL" id="JACBAF010002207">
    <property type="protein sequence ID" value="KAF7163549.1"/>
    <property type="molecule type" value="Genomic_DNA"/>
</dbReference>
<evidence type="ECO:0000313" key="3">
    <source>
        <dbReference type="Proteomes" id="UP000630445"/>
    </source>
</evidence>